<dbReference type="RefSeq" id="WP_132076176.1">
    <property type="nucleotide sequence ID" value="NZ_DALYTA010000008.1"/>
</dbReference>
<evidence type="ECO:0000256" key="4">
    <source>
        <dbReference type="ARBA" id="ARBA00022475"/>
    </source>
</evidence>
<evidence type="ECO:0000256" key="3">
    <source>
        <dbReference type="ARBA" id="ARBA00007739"/>
    </source>
</evidence>
<dbReference type="Pfam" id="PF00912">
    <property type="entry name" value="Transgly"/>
    <property type="match status" value="1"/>
</dbReference>
<dbReference type="GO" id="GO:0009002">
    <property type="term" value="F:serine-type D-Ala-D-Ala carboxypeptidase activity"/>
    <property type="evidence" value="ECO:0007669"/>
    <property type="project" value="UniProtKB-EC"/>
</dbReference>
<dbReference type="GO" id="GO:0006508">
    <property type="term" value="P:proteolysis"/>
    <property type="evidence" value="ECO:0007669"/>
    <property type="project" value="UniProtKB-KW"/>
</dbReference>
<evidence type="ECO:0000256" key="15">
    <source>
        <dbReference type="ARBA" id="ARBA00034000"/>
    </source>
</evidence>
<evidence type="ECO:0000256" key="9">
    <source>
        <dbReference type="ARBA" id="ARBA00022801"/>
    </source>
</evidence>
<comment type="subcellular location">
    <subcellularLocation>
        <location evidence="1">Cell membrane</location>
    </subcellularLocation>
</comment>
<keyword evidence="9" id="KW-0378">Hydrolase</keyword>
<evidence type="ECO:0000256" key="6">
    <source>
        <dbReference type="ARBA" id="ARBA00022670"/>
    </source>
</evidence>
<keyword evidence="5" id="KW-0121">Carboxypeptidase</keyword>
<keyword evidence="4" id="KW-1003">Cell membrane</keyword>
<dbReference type="FunFam" id="1.10.3810.10:FF:000001">
    <property type="entry name" value="Penicillin-binding protein 1A"/>
    <property type="match status" value="1"/>
</dbReference>
<organism evidence="18 19">
    <name type="scientific">Anaerospora hongkongensis</name>
    <dbReference type="NCBI Taxonomy" id="244830"/>
    <lineage>
        <taxon>Bacteria</taxon>
        <taxon>Bacillati</taxon>
        <taxon>Bacillota</taxon>
        <taxon>Negativicutes</taxon>
        <taxon>Selenomonadales</taxon>
        <taxon>Sporomusaceae</taxon>
        <taxon>Anaerospora</taxon>
    </lineage>
</organism>
<dbReference type="Gene3D" id="1.10.3810.10">
    <property type="entry name" value="Biosynthetic peptidoglycan transglycosylase-like"/>
    <property type="match status" value="1"/>
</dbReference>
<protein>
    <submittedName>
        <fullName evidence="18">Penicillin-binding protein 1A</fullName>
    </submittedName>
</protein>
<name>A0A4R1Q436_9FIRM</name>
<dbReference type="InterPro" id="IPR036950">
    <property type="entry name" value="PBP_transglycosylase"/>
</dbReference>
<dbReference type="GO" id="GO:0071555">
    <property type="term" value="P:cell wall organization"/>
    <property type="evidence" value="ECO:0007669"/>
    <property type="project" value="UniProtKB-KW"/>
</dbReference>
<comment type="catalytic activity">
    <reaction evidence="16">
        <text>[GlcNAc-(1-&gt;4)-Mur2Ac(oyl-L-Ala-gamma-D-Glu-L-Lys-D-Ala-D-Ala)](n)-di-trans,octa-cis-undecaprenyl diphosphate + beta-D-GlcNAc-(1-&gt;4)-Mur2Ac(oyl-L-Ala-gamma-D-Glu-L-Lys-D-Ala-D-Ala)-di-trans,octa-cis-undecaprenyl diphosphate = [GlcNAc-(1-&gt;4)-Mur2Ac(oyl-L-Ala-gamma-D-Glu-L-Lys-D-Ala-D-Ala)](n+1)-di-trans,octa-cis-undecaprenyl diphosphate + di-trans,octa-cis-undecaprenyl diphosphate + H(+)</text>
        <dbReference type="Rhea" id="RHEA:23708"/>
        <dbReference type="Rhea" id="RHEA-COMP:9602"/>
        <dbReference type="Rhea" id="RHEA-COMP:9603"/>
        <dbReference type="ChEBI" id="CHEBI:15378"/>
        <dbReference type="ChEBI" id="CHEBI:58405"/>
        <dbReference type="ChEBI" id="CHEBI:60033"/>
        <dbReference type="ChEBI" id="CHEBI:78435"/>
        <dbReference type="EC" id="2.4.99.28"/>
    </reaction>
</comment>
<feature type="domain" description="Glycosyl transferase family 51" evidence="17">
    <location>
        <begin position="74"/>
        <end position="240"/>
    </location>
</feature>
<reference evidence="18 19" key="1">
    <citation type="submission" date="2019-03" db="EMBL/GenBank/DDBJ databases">
        <title>Genomic Encyclopedia of Type Strains, Phase IV (KMG-IV): sequencing the most valuable type-strain genomes for metagenomic binning, comparative biology and taxonomic classification.</title>
        <authorList>
            <person name="Goeker M."/>
        </authorList>
    </citation>
    <scope>NUCLEOTIDE SEQUENCE [LARGE SCALE GENOMIC DNA]</scope>
    <source>
        <strain evidence="18 19">DSM 15969</strain>
    </source>
</reference>
<evidence type="ECO:0000313" key="18">
    <source>
        <dbReference type="EMBL" id="TCL39523.1"/>
    </source>
</evidence>
<comment type="similarity">
    <text evidence="2">In the C-terminal section; belongs to the transpeptidase family.</text>
</comment>
<keyword evidence="14" id="KW-0961">Cell wall biogenesis/degradation</keyword>
<evidence type="ECO:0000256" key="12">
    <source>
        <dbReference type="ARBA" id="ARBA00023136"/>
    </source>
</evidence>
<evidence type="ECO:0000256" key="14">
    <source>
        <dbReference type="ARBA" id="ARBA00023316"/>
    </source>
</evidence>
<dbReference type="SUPFAM" id="SSF53955">
    <property type="entry name" value="Lysozyme-like"/>
    <property type="match status" value="1"/>
</dbReference>
<comment type="similarity">
    <text evidence="3">In the N-terminal section; belongs to the glycosyltransferase 51 family.</text>
</comment>
<dbReference type="GO" id="GO:0008360">
    <property type="term" value="P:regulation of cell shape"/>
    <property type="evidence" value="ECO:0007669"/>
    <property type="project" value="UniProtKB-KW"/>
</dbReference>
<evidence type="ECO:0000256" key="5">
    <source>
        <dbReference type="ARBA" id="ARBA00022645"/>
    </source>
</evidence>
<dbReference type="GO" id="GO:0005886">
    <property type="term" value="C:plasma membrane"/>
    <property type="evidence" value="ECO:0007669"/>
    <property type="project" value="UniProtKB-SubCell"/>
</dbReference>
<evidence type="ECO:0000256" key="1">
    <source>
        <dbReference type="ARBA" id="ARBA00004236"/>
    </source>
</evidence>
<dbReference type="GO" id="GO:0030288">
    <property type="term" value="C:outer membrane-bounded periplasmic space"/>
    <property type="evidence" value="ECO:0007669"/>
    <property type="project" value="TreeGrafter"/>
</dbReference>
<dbReference type="OrthoDB" id="9766909at2"/>
<evidence type="ECO:0000259" key="17">
    <source>
        <dbReference type="Pfam" id="PF00912"/>
    </source>
</evidence>
<proteinExistence type="inferred from homology"/>
<comment type="caution">
    <text evidence="18">The sequence shown here is derived from an EMBL/GenBank/DDBJ whole genome shotgun (WGS) entry which is preliminary data.</text>
</comment>
<dbReference type="Proteomes" id="UP000295063">
    <property type="component" value="Unassembled WGS sequence"/>
</dbReference>
<keyword evidence="6" id="KW-0645">Protease</keyword>
<dbReference type="InterPro" id="IPR050396">
    <property type="entry name" value="Glycosyltr_51/Transpeptidase"/>
</dbReference>
<dbReference type="AlphaFoldDB" id="A0A4R1Q436"/>
<dbReference type="GO" id="GO:0009252">
    <property type="term" value="P:peptidoglycan biosynthetic process"/>
    <property type="evidence" value="ECO:0007669"/>
    <property type="project" value="UniProtKB-KW"/>
</dbReference>
<evidence type="ECO:0000256" key="8">
    <source>
        <dbReference type="ARBA" id="ARBA00022679"/>
    </source>
</evidence>
<keyword evidence="8" id="KW-0808">Transferase</keyword>
<accession>A0A4R1Q436</accession>
<evidence type="ECO:0000256" key="11">
    <source>
        <dbReference type="ARBA" id="ARBA00022984"/>
    </source>
</evidence>
<evidence type="ECO:0000256" key="13">
    <source>
        <dbReference type="ARBA" id="ARBA00023268"/>
    </source>
</evidence>
<dbReference type="InterPro" id="IPR023346">
    <property type="entry name" value="Lysozyme-like_dom_sf"/>
</dbReference>
<evidence type="ECO:0000313" key="19">
    <source>
        <dbReference type="Proteomes" id="UP000295063"/>
    </source>
</evidence>
<keyword evidence="10" id="KW-0133">Cell shape</keyword>
<evidence type="ECO:0000256" key="2">
    <source>
        <dbReference type="ARBA" id="ARBA00007090"/>
    </source>
</evidence>
<evidence type="ECO:0000256" key="10">
    <source>
        <dbReference type="ARBA" id="ARBA00022960"/>
    </source>
</evidence>
<evidence type="ECO:0000256" key="7">
    <source>
        <dbReference type="ARBA" id="ARBA00022676"/>
    </source>
</evidence>
<dbReference type="GO" id="GO:0008955">
    <property type="term" value="F:peptidoglycan glycosyltransferase activity"/>
    <property type="evidence" value="ECO:0007669"/>
    <property type="project" value="UniProtKB-EC"/>
</dbReference>
<keyword evidence="11" id="KW-0573">Peptidoglycan synthesis</keyword>
<dbReference type="EMBL" id="SLUI01000002">
    <property type="protein sequence ID" value="TCL39523.1"/>
    <property type="molecule type" value="Genomic_DNA"/>
</dbReference>
<dbReference type="PANTHER" id="PTHR32282">
    <property type="entry name" value="BINDING PROTEIN TRANSPEPTIDASE, PUTATIVE-RELATED"/>
    <property type="match status" value="1"/>
</dbReference>
<gene>
    <name evidence="18" type="ORF">EV210_102442</name>
</gene>
<comment type="catalytic activity">
    <reaction evidence="15">
        <text>Preferential cleavage: (Ac)2-L-Lys-D-Ala-|-D-Ala. Also transpeptidation of peptidyl-alanyl moieties that are N-acyl substituents of D-alanine.</text>
        <dbReference type="EC" id="3.4.16.4"/>
    </reaction>
</comment>
<dbReference type="InterPro" id="IPR001264">
    <property type="entry name" value="Glyco_trans_51"/>
</dbReference>
<keyword evidence="19" id="KW-1185">Reference proteome</keyword>
<keyword evidence="13" id="KW-0511">Multifunctional enzyme</keyword>
<dbReference type="PANTHER" id="PTHR32282:SF11">
    <property type="entry name" value="PENICILLIN-BINDING PROTEIN 1B"/>
    <property type="match status" value="1"/>
</dbReference>
<keyword evidence="12" id="KW-0472">Membrane</keyword>
<evidence type="ECO:0000256" key="16">
    <source>
        <dbReference type="ARBA" id="ARBA00049902"/>
    </source>
</evidence>
<keyword evidence="7" id="KW-0328">Glycosyltransferase</keyword>
<sequence length="263" mass="29385">MRTGRFLILLGILFLGTFLWAAGSSLLPSLSPQLPVKELSAKLGQIQENAKELPSLWDRLYRIVAFKSAVEAKLNRKTYVPLSDIPLTLQQAIIAVEDNRFYRHMGFDIEGIIRAALVNMQSGELVEGGSTITQQLIKNLFLTNDRTMGRKVEELLLSIIMEMRYTKEEIMEMYLNTIYFGSNAYGIGPATYVYFGKTPPKLTLAESTLLAGLPNAPSLYSPYEDLKAAKERQAVVLQTMVRHGFIGPNQALEAKSVPIKLAR</sequence>